<evidence type="ECO:0000256" key="1">
    <source>
        <dbReference type="SAM" id="Phobius"/>
    </source>
</evidence>
<name>A0A5B7HY31_PORTR</name>
<sequence length="68" mass="7081">MCDGFSDCSNGETLTSAWSRPILCSNGQEKTLIEVSSPQAGMVVGVVLGSLGVLCLAVGMFVGFLKIR</sequence>
<keyword evidence="3" id="KW-1185">Reference proteome</keyword>
<protein>
    <submittedName>
        <fullName evidence="2">Uncharacterized protein</fullName>
    </submittedName>
</protein>
<organism evidence="2 3">
    <name type="scientific">Portunus trituberculatus</name>
    <name type="common">Swimming crab</name>
    <name type="synonym">Neptunus trituberculatus</name>
    <dbReference type="NCBI Taxonomy" id="210409"/>
    <lineage>
        <taxon>Eukaryota</taxon>
        <taxon>Metazoa</taxon>
        <taxon>Ecdysozoa</taxon>
        <taxon>Arthropoda</taxon>
        <taxon>Crustacea</taxon>
        <taxon>Multicrustacea</taxon>
        <taxon>Malacostraca</taxon>
        <taxon>Eumalacostraca</taxon>
        <taxon>Eucarida</taxon>
        <taxon>Decapoda</taxon>
        <taxon>Pleocyemata</taxon>
        <taxon>Brachyura</taxon>
        <taxon>Eubrachyura</taxon>
        <taxon>Portunoidea</taxon>
        <taxon>Portunidae</taxon>
        <taxon>Portuninae</taxon>
        <taxon>Portunus</taxon>
    </lineage>
</organism>
<keyword evidence="1" id="KW-1133">Transmembrane helix</keyword>
<feature type="transmembrane region" description="Helical" evidence="1">
    <location>
        <begin position="40"/>
        <end position="65"/>
    </location>
</feature>
<dbReference type="AlphaFoldDB" id="A0A5B7HY31"/>
<dbReference type="EMBL" id="VSRR010039928">
    <property type="protein sequence ID" value="MPC74883.1"/>
    <property type="molecule type" value="Genomic_DNA"/>
</dbReference>
<comment type="caution">
    <text evidence="2">The sequence shown here is derived from an EMBL/GenBank/DDBJ whole genome shotgun (WGS) entry which is preliminary data.</text>
</comment>
<keyword evidence="1" id="KW-0472">Membrane</keyword>
<evidence type="ECO:0000313" key="2">
    <source>
        <dbReference type="EMBL" id="MPC74883.1"/>
    </source>
</evidence>
<accession>A0A5B7HY31</accession>
<evidence type="ECO:0000313" key="3">
    <source>
        <dbReference type="Proteomes" id="UP000324222"/>
    </source>
</evidence>
<gene>
    <name evidence="2" type="ORF">E2C01_069262</name>
</gene>
<dbReference type="Proteomes" id="UP000324222">
    <property type="component" value="Unassembled WGS sequence"/>
</dbReference>
<proteinExistence type="predicted"/>
<reference evidence="2 3" key="1">
    <citation type="submission" date="2019-05" db="EMBL/GenBank/DDBJ databases">
        <title>Another draft genome of Portunus trituberculatus and its Hox gene families provides insights of decapod evolution.</title>
        <authorList>
            <person name="Jeong J.-H."/>
            <person name="Song I."/>
            <person name="Kim S."/>
            <person name="Choi T."/>
            <person name="Kim D."/>
            <person name="Ryu S."/>
            <person name="Kim W."/>
        </authorList>
    </citation>
    <scope>NUCLEOTIDE SEQUENCE [LARGE SCALE GENOMIC DNA]</scope>
    <source>
        <tissue evidence="2">Muscle</tissue>
    </source>
</reference>
<keyword evidence="1" id="KW-0812">Transmembrane</keyword>